<keyword evidence="3" id="KW-0645">Protease</keyword>
<reference evidence="12 13" key="1">
    <citation type="submission" date="2014-10" db="EMBL/GenBank/DDBJ databases">
        <authorList>
            <person name="Seo M.-J."/>
            <person name="Seok Y.J."/>
            <person name="Cha I.-T."/>
        </authorList>
    </citation>
    <scope>NUCLEOTIDE SEQUENCE [LARGE SCALE GENOMIC DNA]</scope>
    <source>
        <strain evidence="12 13">NEU</strain>
    </source>
</reference>
<organism evidence="12 13">
    <name type="scientific">Massilia timonae</name>
    <dbReference type="NCBI Taxonomy" id="47229"/>
    <lineage>
        <taxon>Bacteria</taxon>
        <taxon>Pseudomonadati</taxon>
        <taxon>Pseudomonadota</taxon>
        <taxon>Betaproteobacteria</taxon>
        <taxon>Burkholderiales</taxon>
        <taxon>Oxalobacteraceae</taxon>
        <taxon>Telluria group</taxon>
        <taxon>Massilia</taxon>
    </lineage>
</organism>
<dbReference type="Proteomes" id="UP000180246">
    <property type="component" value="Unassembled WGS sequence"/>
</dbReference>
<dbReference type="InterPro" id="IPR009045">
    <property type="entry name" value="Zn_M74/Hedgehog-like"/>
</dbReference>
<dbReference type="GO" id="GO:0046872">
    <property type="term" value="F:metal ion binding"/>
    <property type="evidence" value="ECO:0007669"/>
    <property type="project" value="UniProtKB-KW"/>
</dbReference>
<accession>A0A1S2N7G5</accession>
<dbReference type="PANTHER" id="PTHR37425">
    <property type="match status" value="1"/>
</dbReference>
<protein>
    <recommendedName>
        <fullName evidence="11">Murein endopeptidase K</fullName>
    </recommendedName>
</protein>
<dbReference type="RefSeq" id="WP_005667332.1">
    <property type="nucleotide sequence ID" value="NZ_CAUQYF010000036.1"/>
</dbReference>
<dbReference type="PANTHER" id="PTHR37425:SF1">
    <property type="entry name" value="OUTER MEMBRANE PROTEIN"/>
    <property type="match status" value="1"/>
</dbReference>
<dbReference type="GO" id="GO:0071555">
    <property type="term" value="P:cell wall organization"/>
    <property type="evidence" value="ECO:0007669"/>
    <property type="project" value="UniProtKB-KW"/>
</dbReference>
<dbReference type="GO" id="GO:0006508">
    <property type="term" value="P:proteolysis"/>
    <property type="evidence" value="ECO:0007669"/>
    <property type="project" value="UniProtKB-KW"/>
</dbReference>
<evidence type="ECO:0000313" key="12">
    <source>
        <dbReference type="EMBL" id="OIJ40242.1"/>
    </source>
</evidence>
<keyword evidence="8" id="KW-0482">Metalloprotease</keyword>
<comment type="cofactor">
    <cofactor evidence="1">
        <name>Zn(2+)</name>
        <dbReference type="ChEBI" id="CHEBI:29105"/>
    </cofactor>
</comment>
<dbReference type="Gene3D" id="3.30.1380.10">
    <property type="match status" value="1"/>
</dbReference>
<keyword evidence="4" id="KW-0479">Metal-binding</keyword>
<evidence type="ECO:0000256" key="3">
    <source>
        <dbReference type="ARBA" id="ARBA00022670"/>
    </source>
</evidence>
<dbReference type="EMBL" id="JRYB01000001">
    <property type="protein sequence ID" value="OIJ40242.1"/>
    <property type="molecule type" value="Genomic_DNA"/>
</dbReference>
<evidence type="ECO:0000256" key="5">
    <source>
        <dbReference type="ARBA" id="ARBA00022729"/>
    </source>
</evidence>
<sequence length="205" mass="22467">MASRRDFLHHSARLAALGALGAPLAAVATDLQPPPDLFDSQALDLDFWVKPRTLSVTRPASGERASVLYWKDGEVIDSAYEQLCHLLRDVNGKATAKIDPKLLEMLWSTQAFIARYGLLQPLEILSGYRSPESNKRLREAGIPAARQSLHMVGKAADIRIAGLNEEVLGGLIKSFRGGGVGYYYRSGPRGGWIHADTGLERTWKG</sequence>
<dbReference type="Pfam" id="PF05951">
    <property type="entry name" value="Peptidase_M15_2"/>
    <property type="match status" value="1"/>
</dbReference>
<evidence type="ECO:0000256" key="4">
    <source>
        <dbReference type="ARBA" id="ARBA00022723"/>
    </source>
</evidence>
<evidence type="ECO:0000256" key="7">
    <source>
        <dbReference type="ARBA" id="ARBA00022833"/>
    </source>
</evidence>
<proteinExistence type="inferred from homology"/>
<evidence type="ECO:0000256" key="2">
    <source>
        <dbReference type="ARBA" id="ARBA00004776"/>
    </source>
</evidence>
<evidence type="ECO:0000256" key="10">
    <source>
        <dbReference type="ARBA" id="ARBA00093448"/>
    </source>
</evidence>
<evidence type="ECO:0000256" key="8">
    <source>
        <dbReference type="ARBA" id="ARBA00023049"/>
    </source>
</evidence>
<keyword evidence="6" id="KW-0378">Hydrolase</keyword>
<comment type="pathway">
    <text evidence="2">Cell wall biogenesis; cell wall polysaccharide biosynthesis.</text>
</comment>
<gene>
    <name evidence="12" type="ORF">LO55_3476</name>
</gene>
<evidence type="ECO:0000313" key="13">
    <source>
        <dbReference type="Proteomes" id="UP000180246"/>
    </source>
</evidence>
<dbReference type="InterPro" id="IPR006311">
    <property type="entry name" value="TAT_signal"/>
</dbReference>
<dbReference type="InterPro" id="IPR010275">
    <property type="entry name" value="MepK"/>
</dbReference>
<name>A0A1S2N7G5_9BURK</name>
<keyword evidence="7" id="KW-0862">Zinc</keyword>
<evidence type="ECO:0000256" key="1">
    <source>
        <dbReference type="ARBA" id="ARBA00001947"/>
    </source>
</evidence>
<dbReference type="AlphaFoldDB" id="A0A1S2N7G5"/>
<keyword evidence="9" id="KW-0961">Cell wall biogenesis/degradation</keyword>
<evidence type="ECO:0000256" key="6">
    <source>
        <dbReference type="ARBA" id="ARBA00022801"/>
    </source>
</evidence>
<keyword evidence="5" id="KW-0732">Signal</keyword>
<dbReference type="GO" id="GO:0008237">
    <property type="term" value="F:metallopeptidase activity"/>
    <property type="evidence" value="ECO:0007669"/>
    <property type="project" value="UniProtKB-KW"/>
</dbReference>
<comment type="caution">
    <text evidence="12">The sequence shown here is derived from an EMBL/GenBank/DDBJ whole genome shotgun (WGS) entry which is preliminary data.</text>
</comment>
<comment type="similarity">
    <text evidence="10">Belongs to the peptidase M15 family.</text>
</comment>
<dbReference type="SUPFAM" id="SSF55166">
    <property type="entry name" value="Hedgehog/DD-peptidase"/>
    <property type="match status" value="1"/>
</dbReference>
<evidence type="ECO:0000256" key="11">
    <source>
        <dbReference type="ARBA" id="ARBA00093666"/>
    </source>
</evidence>
<dbReference type="PROSITE" id="PS51318">
    <property type="entry name" value="TAT"/>
    <property type="match status" value="1"/>
</dbReference>
<evidence type="ECO:0000256" key="9">
    <source>
        <dbReference type="ARBA" id="ARBA00023316"/>
    </source>
</evidence>